<sequence>MSEAPSTPSPQAPPQQAAAPSSPAGETPQGADRLAEGLAAKPVLTPSQAKRANQTLKGMIISVVLTLLVALPVIAMNPANREGTYKRDINVSEVAAQAAQAADFTPVAPVMPEGWYANFARWTSAGADGVAFWEVGFVTTREGFIWMRQTSDANPSWIAQQTDFAPVTGVRTVDGTDWELRDKSGNRTLLLERNGATVMLTGESSFEDLDEAARAVMKALPADAGK</sequence>
<name>A0ABP7DEU3_9MICC</name>
<protein>
    <recommendedName>
        <fullName evidence="5">DUF4245 domain-containing protein</fullName>
    </recommendedName>
</protein>
<evidence type="ECO:0000313" key="4">
    <source>
        <dbReference type="Proteomes" id="UP001500752"/>
    </source>
</evidence>
<feature type="region of interest" description="Disordered" evidence="1">
    <location>
        <begin position="1"/>
        <end position="30"/>
    </location>
</feature>
<keyword evidence="2" id="KW-1133">Transmembrane helix</keyword>
<dbReference type="InterPro" id="IPR025339">
    <property type="entry name" value="DUF4245"/>
</dbReference>
<keyword evidence="2" id="KW-0472">Membrane</keyword>
<organism evidence="3 4">
    <name type="scientific">Arthrobacter ginkgonis</name>
    <dbReference type="NCBI Taxonomy" id="1630594"/>
    <lineage>
        <taxon>Bacteria</taxon>
        <taxon>Bacillati</taxon>
        <taxon>Actinomycetota</taxon>
        <taxon>Actinomycetes</taxon>
        <taxon>Micrococcales</taxon>
        <taxon>Micrococcaceae</taxon>
        <taxon>Arthrobacter</taxon>
    </lineage>
</organism>
<proteinExistence type="predicted"/>
<dbReference type="RefSeq" id="WP_345154446.1">
    <property type="nucleotide sequence ID" value="NZ_BAABEO010000034.1"/>
</dbReference>
<gene>
    <name evidence="3" type="ORF">GCM10023081_44800</name>
</gene>
<dbReference type="Pfam" id="PF14030">
    <property type="entry name" value="DUF4245"/>
    <property type="match status" value="1"/>
</dbReference>
<accession>A0ABP7DEU3</accession>
<feature type="compositionally biased region" description="Low complexity" evidence="1">
    <location>
        <begin position="14"/>
        <end position="24"/>
    </location>
</feature>
<evidence type="ECO:0000256" key="2">
    <source>
        <dbReference type="SAM" id="Phobius"/>
    </source>
</evidence>
<evidence type="ECO:0000256" key="1">
    <source>
        <dbReference type="SAM" id="MobiDB-lite"/>
    </source>
</evidence>
<evidence type="ECO:0008006" key="5">
    <source>
        <dbReference type="Google" id="ProtNLM"/>
    </source>
</evidence>
<feature type="transmembrane region" description="Helical" evidence="2">
    <location>
        <begin position="59"/>
        <end position="77"/>
    </location>
</feature>
<keyword evidence="2" id="KW-0812">Transmembrane</keyword>
<reference evidence="4" key="1">
    <citation type="journal article" date="2019" name="Int. J. Syst. Evol. Microbiol.">
        <title>The Global Catalogue of Microorganisms (GCM) 10K type strain sequencing project: providing services to taxonomists for standard genome sequencing and annotation.</title>
        <authorList>
            <consortium name="The Broad Institute Genomics Platform"/>
            <consortium name="The Broad Institute Genome Sequencing Center for Infectious Disease"/>
            <person name="Wu L."/>
            <person name="Ma J."/>
        </authorList>
    </citation>
    <scope>NUCLEOTIDE SEQUENCE [LARGE SCALE GENOMIC DNA]</scope>
    <source>
        <strain evidence="4">JCM 30742</strain>
    </source>
</reference>
<comment type="caution">
    <text evidence="3">The sequence shown here is derived from an EMBL/GenBank/DDBJ whole genome shotgun (WGS) entry which is preliminary data.</text>
</comment>
<evidence type="ECO:0000313" key="3">
    <source>
        <dbReference type="EMBL" id="GAA3703440.1"/>
    </source>
</evidence>
<dbReference type="EMBL" id="BAABEO010000034">
    <property type="protein sequence ID" value="GAA3703440.1"/>
    <property type="molecule type" value="Genomic_DNA"/>
</dbReference>
<dbReference type="Proteomes" id="UP001500752">
    <property type="component" value="Unassembled WGS sequence"/>
</dbReference>
<keyword evidence="4" id="KW-1185">Reference proteome</keyword>